<reference evidence="10" key="1">
    <citation type="submission" date="2023-03" db="EMBL/GenBank/DDBJ databases">
        <title>Massive genome expansion in bonnet fungi (Mycena s.s.) driven by repeated elements and novel gene families across ecological guilds.</title>
        <authorList>
            <consortium name="Lawrence Berkeley National Laboratory"/>
            <person name="Harder C.B."/>
            <person name="Miyauchi S."/>
            <person name="Viragh M."/>
            <person name="Kuo A."/>
            <person name="Thoen E."/>
            <person name="Andreopoulos B."/>
            <person name="Lu D."/>
            <person name="Skrede I."/>
            <person name="Drula E."/>
            <person name="Henrissat B."/>
            <person name="Morin E."/>
            <person name="Kohler A."/>
            <person name="Barry K."/>
            <person name="LaButti K."/>
            <person name="Morin E."/>
            <person name="Salamov A."/>
            <person name="Lipzen A."/>
            <person name="Mereny Z."/>
            <person name="Hegedus B."/>
            <person name="Baldrian P."/>
            <person name="Stursova M."/>
            <person name="Weitz H."/>
            <person name="Taylor A."/>
            <person name="Grigoriev I.V."/>
            <person name="Nagy L.G."/>
            <person name="Martin F."/>
            <person name="Kauserud H."/>
        </authorList>
    </citation>
    <scope>NUCLEOTIDE SEQUENCE</scope>
    <source>
        <strain evidence="10">CBHHK173m</strain>
    </source>
</reference>
<dbReference type="InterPro" id="IPR052764">
    <property type="entry name" value="GH20_Enzymes"/>
</dbReference>
<proteinExistence type="inferred from homology"/>
<dbReference type="SUPFAM" id="SSF51445">
    <property type="entry name" value="(Trans)glycosidases"/>
    <property type="match status" value="1"/>
</dbReference>
<evidence type="ECO:0000313" key="11">
    <source>
        <dbReference type="Proteomes" id="UP001222325"/>
    </source>
</evidence>
<dbReference type="EMBL" id="JARJCN010000011">
    <property type="protein sequence ID" value="KAJ7096698.1"/>
    <property type="molecule type" value="Genomic_DNA"/>
</dbReference>
<dbReference type="InterPro" id="IPR015882">
    <property type="entry name" value="HEX_bac_N"/>
</dbReference>
<dbReference type="GO" id="GO:0005975">
    <property type="term" value="P:carbohydrate metabolic process"/>
    <property type="evidence" value="ECO:0007669"/>
    <property type="project" value="InterPro"/>
</dbReference>
<evidence type="ECO:0000259" key="9">
    <source>
        <dbReference type="Pfam" id="PF02838"/>
    </source>
</evidence>
<evidence type="ECO:0000259" key="8">
    <source>
        <dbReference type="Pfam" id="PF00728"/>
    </source>
</evidence>
<dbReference type="Gene3D" id="3.20.20.80">
    <property type="entry name" value="Glycosidases"/>
    <property type="match status" value="1"/>
</dbReference>
<dbReference type="SUPFAM" id="SSF55545">
    <property type="entry name" value="beta-N-acetylhexosaminidase-like domain"/>
    <property type="match status" value="1"/>
</dbReference>
<protein>
    <recommendedName>
        <fullName evidence="3">beta-N-acetylhexosaminidase</fullName>
        <ecNumber evidence="3">3.2.1.52</ecNumber>
    </recommendedName>
</protein>
<feature type="signal peptide" evidence="7">
    <location>
        <begin position="1"/>
        <end position="25"/>
    </location>
</feature>
<evidence type="ECO:0000313" key="10">
    <source>
        <dbReference type="EMBL" id="KAJ7096698.1"/>
    </source>
</evidence>
<comment type="similarity">
    <text evidence="2">Belongs to the glycosyl hydrolase 20 family.</text>
</comment>
<evidence type="ECO:0000256" key="2">
    <source>
        <dbReference type="ARBA" id="ARBA00006285"/>
    </source>
</evidence>
<evidence type="ECO:0000256" key="6">
    <source>
        <dbReference type="PIRSR" id="PIRSR625705-1"/>
    </source>
</evidence>
<organism evidence="10 11">
    <name type="scientific">Mycena belliarum</name>
    <dbReference type="NCBI Taxonomy" id="1033014"/>
    <lineage>
        <taxon>Eukaryota</taxon>
        <taxon>Fungi</taxon>
        <taxon>Dikarya</taxon>
        <taxon>Basidiomycota</taxon>
        <taxon>Agaricomycotina</taxon>
        <taxon>Agaricomycetes</taxon>
        <taxon>Agaricomycetidae</taxon>
        <taxon>Agaricales</taxon>
        <taxon>Marasmiineae</taxon>
        <taxon>Mycenaceae</taxon>
        <taxon>Mycena</taxon>
    </lineage>
</organism>
<evidence type="ECO:0000256" key="3">
    <source>
        <dbReference type="ARBA" id="ARBA00012663"/>
    </source>
</evidence>
<keyword evidence="4 10" id="KW-0378">Hydrolase</keyword>
<dbReference type="PANTHER" id="PTHR43678:SF1">
    <property type="entry name" value="BETA-N-ACETYLHEXOSAMINIDASE"/>
    <property type="match status" value="1"/>
</dbReference>
<dbReference type="GO" id="GO:0004563">
    <property type="term" value="F:beta-N-acetylhexosaminidase activity"/>
    <property type="evidence" value="ECO:0007669"/>
    <property type="project" value="UniProtKB-EC"/>
</dbReference>
<feature type="domain" description="Glycoside hydrolase family 20 catalytic" evidence="8">
    <location>
        <begin position="182"/>
        <end position="510"/>
    </location>
</feature>
<dbReference type="Proteomes" id="UP001222325">
    <property type="component" value="Unassembled WGS sequence"/>
</dbReference>
<evidence type="ECO:0000256" key="7">
    <source>
        <dbReference type="SAM" id="SignalP"/>
    </source>
</evidence>
<keyword evidence="7" id="KW-0732">Signal</keyword>
<dbReference type="InterPro" id="IPR029018">
    <property type="entry name" value="Hex-like_dom2"/>
</dbReference>
<dbReference type="InterPro" id="IPR017853">
    <property type="entry name" value="GH"/>
</dbReference>
<dbReference type="InterPro" id="IPR025705">
    <property type="entry name" value="Beta_hexosaminidase_sua/sub"/>
</dbReference>
<name>A0AAD6UA04_9AGAR</name>
<dbReference type="Pfam" id="PF02838">
    <property type="entry name" value="Glyco_hydro_20b"/>
    <property type="match status" value="1"/>
</dbReference>
<feature type="active site" description="Proton donor" evidence="6">
    <location>
        <position position="343"/>
    </location>
</feature>
<feature type="chain" id="PRO_5042087162" description="beta-N-acetylhexosaminidase" evidence="7">
    <location>
        <begin position="26"/>
        <end position="706"/>
    </location>
</feature>
<gene>
    <name evidence="10" type="ORF">B0H15DRAFT_826109</name>
</gene>
<evidence type="ECO:0000256" key="1">
    <source>
        <dbReference type="ARBA" id="ARBA00001231"/>
    </source>
</evidence>
<dbReference type="EC" id="3.2.1.52" evidence="3"/>
<accession>A0AAD6UA04</accession>
<dbReference type="PRINTS" id="PR00738">
    <property type="entry name" value="GLHYDRLASE20"/>
</dbReference>
<evidence type="ECO:0000256" key="4">
    <source>
        <dbReference type="ARBA" id="ARBA00022801"/>
    </source>
</evidence>
<keyword evidence="5" id="KW-0326">Glycosidase</keyword>
<dbReference type="AlphaFoldDB" id="A0AAD6UA04"/>
<feature type="domain" description="Beta-hexosaminidase bacterial type N-terminal" evidence="9">
    <location>
        <begin position="32"/>
        <end position="157"/>
    </location>
</feature>
<sequence length="706" mass="76674">MTLFSSHKLSLVALTCIGLLHPNAAASLHPQIPSVASFVNSGAPGFVLSTSTQVAVDSAFQSSGSPSLMSYAQTFRDDLISMTGFTVPEVKSLSMEDSASPSTIFMTLGATNHSYFNGEATEEGYDFTISSQSYIIKGSGANGAWWGTRTLLQQAAMSSVGSGSNGSITIPAGSGSDTPGWEIRGFMIDAARHWFEPSFLADMCIYASFFKLNSLHLHASDNLWDQNLISGPDWRELYSAFRFQPSEGSPIAGIILLPNETWSKENFTVLQSTCSAHGVAIIPEIDTPGHSLAITKWKPELMIPNTPDSLNLSHPDTIPTIKALWDEVLPWFSASEVSIGADEYDPALADAYISFVNEMSTYISSKSGKSIRAWGTNEPSSTASISKNVTIQHWDFPDSSVPVQLMQRGYRVINSEQQFLYLDGKTSDKGQFPVELDQALMWGGAPDGGGWAPNIFTRHDPHNNTDPSNPLLRGSIMAIWNDWGNNATTPLEIYYQLARSLAVFAEKVWAGSGVRETALTQDQFNSVYATLNAAAPGQNLNRAVPPQPNNVVFQYPTVAEPQTSAFDSVGPPYTLTFTIKPSNATEISVPLLDGTSMRVPYDGGVIFAGRDSKLHVQSLAFEDPATGIRYPLPYALPADEYTTVAIHATRSYTYAEIGGSVHWWTTDLDIWGEYMKPANMSFAAPSHFIRAEGFSGELHNVSLVLG</sequence>
<dbReference type="Pfam" id="PF00728">
    <property type="entry name" value="Glyco_hydro_20"/>
    <property type="match status" value="1"/>
</dbReference>
<comment type="catalytic activity">
    <reaction evidence="1">
        <text>Hydrolysis of terminal non-reducing N-acetyl-D-hexosamine residues in N-acetyl-beta-D-hexosaminides.</text>
        <dbReference type="EC" id="3.2.1.52"/>
    </reaction>
</comment>
<evidence type="ECO:0000256" key="5">
    <source>
        <dbReference type="ARBA" id="ARBA00023295"/>
    </source>
</evidence>
<keyword evidence="11" id="KW-1185">Reference proteome</keyword>
<comment type="caution">
    <text evidence="10">The sequence shown here is derived from an EMBL/GenBank/DDBJ whole genome shotgun (WGS) entry which is preliminary data.</text>
</comment>
<dbReference type="InterPro" id="IPR015883">
    <property type="entry name" value="Glyco_hydro_20_cat"/>
</dbReference>
<dbReference type="PANTHER" id="PTHR43678">
    <property type="entry name" value="PUTATIVE (AFU_ORTHOLOGUE AFUA_2G00640)-RELATED"/>
    <property type="match status" value="1"/>
</dbReference>
<dbReference type="Gene3D" id="3.30.379.10">
    <property type="entry name" value="Chitobiase/beta-hexosaminidase domain 2-like"/>
    <property type="match status" value="1"/>
</dbReference>
<dbReference type="CDD" id="cd06564">
    <property type="entry name" value="GH20_DspB_LnbB-like"/>
    <property type="match status" value="1"/>
</dbReference>